<keyword evidence="11" id="KW-1185">Reference proteome</keyword>
<evidence type="ECO:0000313" key="10">
    <source>
        <dbReference type="EMBL" id="KAK7491717.1"/>
    </source>
</evidence>
<evidence type="ECO:0000256" key="1">
    <source>
        <dbReference type="ARBA" id="ARBA00004323"/>
    </source>
</evidence>
<accession>A0ABD0KWX1</accession>
<comment type="similarity">
    <text evidence="2 9">Belongs to the sulfotransferase 2 family.</text>
</comment>
<keyword evidence="3 9" id="KW-0808">Transferase</keyword>
<keyword evidence="4" id="KW-0812">Transmembrane</keyword>
<dbReference type="InterPro" id="IPR018011">
    <property type="entry name" value="Carb_sulfotrans_8-10"/>
</dbReference>
<keyword evidence="5" id="KW-1133">Transmembrane helix</keyword>
<dbReference type="InterPro" id="IPR005331">
    <property type="entry name" value="Sulfotransferase"/>
</dbReference>
<sequence>MEDTDNEEGKIIKDFKTMPKSHRMPLTQEQIKQRFDERLKILQTACKRYGNSTFFRRRRGARLMQVAFQLKTYYCPITKCGSSTWKRLFDAIRKHSGQTTKKGVAPKKKEASGATVIVFVRNPYSRLLSAYIDKLFGPNTQYWKYIGTYVVANFRSNASDESLRCGHDVTFAEFIRYVIHAQTTGVHRDSHFIPTHDHCHFCQRDFHYVGHLETISEDMPYILNAINSPVNYTKDFDNSTIVTGAMWVFGQMRSKLEACMGLEEACRRLWKKWHIRGIISKSQLFPFSREEMKNMDTDTFVSESLKALERSRDNPSRKGQKSEAMAEAFSSVPLKDRLELQKLLVLDFELFGFESSPTEVFQVSDEQNSGYSYFSPYD</sequence>
<evidence type="ECO:0000256" key="3">
    <source>
        <dbReference type="ARBA" id="ARBA00022679"/>
    </source>
</evidence>
<dbReference type="PANTHER" id="PTHR12137">
    <property type="entry name" value="CARBOHYDRATE SULFOTRANSFERASE"/>
    <property type="match status" value="1"/>
</dbReference>
<evidence type="ECO:0000256" key="7">
    <source>
        <dbReference type="ARBA" id="ARBA00023136"/>
    </source>
</evidence>
<evidence type="ECO:0000256" key="2">
    <source>
        <dbReference type="ARBA" id="ARBA00006339"/>
    </source>
</evidence>
<dbReference type="PANTHER" id="PTHR12137:SF54">
    <property type="entry name" value="CARBOHYDRATE SULFOTRANSFERASE"/>
    <property type="match status" value="1"/>
</dbReference>
<dbReference type="Proteomes" id="UP001519460">
    <property type="component" value="Unassembled WGS sequence"/>
</dbReference>
<dbReference type="Pfam" id="PF03567">
    <property type="entry name" value="Sulfotransfer_2"/>
    <property type="match status" value="1"/>
</dbReference>
<dbReference type="GO" id="GO:0008146">
    <property type="term" value="F:sulfotransferase activity"/>
    <property type="evidence" value="ECO:0007669"/>
    <property type="project" value="UniProtKB-ARBA"/>
</dbReference>
<evidence type="ECO:0000256" key="5">
    <source>
        <dbReference type="ARBA" id="ARBA00022989"/>
    </source>
</evidence>
<keyword evidence="6 9" id="KW-0333">Golgi apparatus</keyword>
<keyword evidence="7" id="KW-0472">Membrane</keyword>
<dbReference type="EC" id="2.8.2.-" evidence="9"/>
<dbReference type="AlphaFoldDB" id="A0ABD0KWX1"/>
<organism evidence="10 11">
    <name type="scientific">Batillaria attramentaria</name>
    <dbReference type="NCBI Taxonomy" id="370345"/>
    <lineage>
        <taxon>Eukaryota</taxon>
        <taxon>Metazoa</taxon>
        <taxon>Spiralia</taxon>
        <taxon>Lophotrochozoa</taxon>
        <taxon>Mollusca</taxon>
        <taxon>Gastropoda</taxon>
        <taxon>Caenogastropoda</taxon>
        <taxon>Sorbeoconcha</taxon>
        <taxon>Cerithioidea</taxon>
        <taxon>Batillariidae</taxon>
        <taxon>Batillaria</taxon>
    </lineage>
</organism>
<evidence type="ECO:0000256" key="8">
    <source>
        <dbReference type="ARBA" id="ARBA00023180"/>
    </source>
</evidence>
<proteinExistence type="inferred from homology"/>
<gene>
    <name evidence="10" type="ORF">BaRGS_00016973</name>
</gene>
<keyword evidence="9" id="KW-0119">Carbohydrate metabolism</keyword>
<evidence type="ECO:0000256" key="6">
    <source>
        <dbReference type="ARBA" id="ARBA00023034"/>
    </source>
</evidence>
<keyword evidence="8 9" id="KW-0325">Glycoprotein</keyword>
<dbReference type="GO" id="GO:0000139">
    <property type="term" value="C:Golgi membrane"/>
    <property type="evidence" value="ECO:0007669"/>
    <property type="project" value="UniProtKB-SubCell"/>
</dbReference>
<name>A0ABD0KWX1_9CAEN</name>
<evidence type="ECO:0000313" key="11">
    <source>
        <dbReference type="Proteomes" id="UP001519460"/>
    </source>
</evidence>
<reference evidence="10 11" key="1">
    <citation type="journal article" date="2023" name="Sci. Data">
        <title>Genome assembly of the Korean intertidal mud-creeper Batillaria attramentaria.</title>
        <authorList>
            <person name="Patra A.K."/>
            <person name="Ho P.T."/>
            <person name="Jun S."/>
            <person name="Lee S.J."/>
            <person name="Kim Y."/>
            <person name="Won Y.J."/>
        </authorList>
    </citation>
    <scope>NUCLEOTIDE SEQUENCE [LARGE SCALE GENOMIC DNA]</scope>
    <source>
        <strain evidence="10">Wonlab-2016</strain>
    </source>
</reference>
<evidence type="ECO:0000256" key="9">
    <source>
        <dbReference type="RuleBase" id="RU364020"/>
    </source>
</evidence>
<protein>
    <recommendedName>
        <fullName evidence="9">Carbohydrate sulfotransferase</fullName>
        <ecNumber evidence="9">2.8.2.-</ecNumber>
    </recommendedName>
</protein>
<evidence type="ECO:0000256" key="4">
    <source>
        <dbReference type="ARBA" id="ARBA00022692"/>
    </source>
</evidence>
<comment type="subcellular location">
    <subcellularLocation>
        <location evidence="1 9">Golgi apparatus membrane</location>
        <topology evidence="1 9">Single-pass type II membrane protein</topology>
    </subcellularLocation>
</comment>
<keyword evidence="9" id="KW-0735">Signal-anchor</keyword>
<dbReference type="EMBL" id="JACVVK020000111">
    <property type="protein sequence ID" value="KAK7491717.1"/>
    <property type="molecule type" value="Genomic_DNA"/>
</dbReference>
<comment type="caution">
    <text evidence="10">The sequence shown here is derived from an EMBL/GenBank/DDBJ whole genome shotgun (WGS) entry which is preliminary data.</text>
</comment>